<dbReference type="Proteomes" id="UP000442469">
    <property type="component" value="Unassembled WGS sequence"/>
</dbReference>
<dbReference type="Gene3D" id="3.40.190.10">
    <property type="entry name" value="Periplasmic binding protein-like II"/>
    <property type="match status" value="2"/>
</dbReference>
<feature type="lipid moiety-binding region" description="S-diacylglycerol cysteine" evidence="7">
    <location>
        <position position="17"/>
    </location>
</feature>
<evidence type="ECO:0000256" key="1">
    <source>
        <dbReference type="ARBA" id="ARBA00004635"/>
    </source>
</evidence>
<accession>A0A6N8ERZ8</accession>
<evidence type="ECO:0000256" key="8">
    <source>
        <dbReference type="SAM" id="MobiDB-lite"/>
    </source>
</evidence>
<comment type="subcellular location">
    <subcellularLocation>
        <location evidence="1">Membrane</location>
        <topology evidence="1">Lipid-anchor</topology>
    </subcellularLocation>
</comment>
<feature type="compositionally biased region" description="Low complexity" evidence="8">
    <location>
        <begin position="25"/>
        <end position="43"/>
    </location>
</feature>
<dbReference type="InterPro" id="IPR004872">
    <property type="entry name" value="Lipoprotein_NlpA"/>
</dbReference>
<dbReference type="PIRSF" id="PIRSF002854">
    <property type="entry name" value="MetQ"/>
    <property type="match status" value="1"/>
</dbReference>
<keyword evidence="3" id="KW-0472">Membrane</keyword>
<organism evidence="10 11">
    <name type="scientific">Paenibacillus macerans</name>
    <name type="common">Bacillus macerans</name>
    <dbReference type="NCBI Taxonomy" id="44252"/>
    <lineage>
        <taxon>Bacteria</taxon>
        <taxon>Bacillati</taxon>
        <taxon>Bacillota</taxon>
        <taxon>Bacilli</taxon>
        <taxon>Bacillales</taxon>
        <taxon>Paenibacillaceae</taxon>
        <taxon>Paenibacillus</taxon>
    </lineage>
</organism>
<reference evidence="10 11" key="1">
    <citation type="submission" date="2019-11" db="EMBL/GenBank/DDBJ databases">
        <title>Draft genome sequences of five Paenibacillus species of dairy origin.</title>
        <authorList>
            <person name="Olajide A.M."/>
            <person name="Chen S."/>
            <person name="Lapointe G."/>
        </authorList>
    </citation>
    <scope>NUCLEOTIDE SEQUENCE [LARGE SCALE GENOMIC DNA]</scope>
    <source>
        <strain evidence="10 11">3CT49</strain>
    </source>
</reference>
<dbReference type="PROSITE" id="PS51257">
    <property type="entry name" value="PROKAR_LIPOPROTEIN"/>
    <property type="match status" value="1"/>
</dbReference>
<comment type="similarity">
    <text evidence="6">Belongs to the nlpA lipoprotein family.</text>
</comment>
<evidence type="ECO:0000256" key="6">
    <source>
        <dbReference type="PIRNR" id="PIRNR002854"/>
    </source>
</evidence>
<keyword evidence="2 9" id="KW-0732">Signal</keyword>
<keyword evidence="5 6" id="KW-0449">Lipoprotein</keyword>
<dbReference type="PANTHER" id="PTHR30429">
    <property type="entry name" value="D-METHIONINE-BINDING LIPOPROTEIN METQ"/>
    <property type="match status" value="1"/>
</dbReference>
<dbReference type="PANTHER" id="PTHR30429:SF0">
    <property type="entry name" value="METHIONINE-BINDING LIPOPROTEIN METQ"/>
    <property type="match status" value="1"/>
</dbReference>
<dbReference type="Pfam" id="PF03180">
    <property type="entry name" value="Lipoprotein_9"/>
    <property type="match status" value="1"/>
</dbReference>
<dbReference type="GO" id="GO:0016020">
    <property type="term" value="C:membrane"/>
    <property type="evidence" value="ECO:0007669"/>
    <property type="project" value="UniProtKB-SubCell"/>
</dbReference>
<gene>
    <name evidence="10" type="ORF">GNQ08_11615</name>
</gene>
<comment type="caution">
    <text evidence="10">The sequence shown here is derived from an EMBL/GenBank/DDBJ whole genome shotgun (WGS) entry which is preliminary data.</text>
</comment>
<feature type="chain" id="PRO_5038646427" description="Lipoprotein" evidence="9">
    <location>
        <begin position="19"/>
        <end position="288"/>
    </location>
</feature>
<evidence type="ECO:0000313" key="11">
    <source>
        <dbReference type="Proteomes" id="UP000442469"/>
    </source>
</evidence>
<dbReference type="AlphaFoldDB" id="A0A6N8ERZ8"/>
<dbReference type="EMBL" id="WNZZ01000007">
    <property type="protein sequence ID" value="MUG23056.1"/>
    <property type="molecule type" value="Genomic_DNA"/>
</dbReference>
<dbReference type="SUPFAM" id="SSF53850">
    <property type="entry name" value="Periplasmic binding protein-like II"/>
    <property type="match status" value="1"/>
</dbReference>
<protein>
    <recommendedName>
        <fullName evidence="6">Lipoprotein</fullName>
    </recommendedName>
</protein>
<feature type="signal peptide" evidence="9">
    <location>
        <begin position="1"/>
        <end position="18"/>
    </location>
</feature>
<sequence length="288" mass="30861">MKWMMSLALLALVLTACGGGGGQDGAAKGAGNEAGTNGATSAAASAETTTTTLKVATLIPPMTEILELIKPQLKEEGIDLELVVLSDNVQPNDALANKEVDANFFQHVPYMEQYNESKNAHLAAVQPVYHAVYGAYSKKYKSMEELPDGATIAIANDPSNIARSLMMLDKAGVIKLKEGAGLEATQGDIVENSHNYKFEEVDLLMLARMLDDADLVLMTPAYASPLGLTPKKDALLTETVDSAFAITLVAREDNKDSEPVQKLAKAISSPEVKQFLEQKYDEIALPAF</sequence>
<proteinExistence type="inferred from homology"/>
<keyword evidence="4" id="KW-0564">Palmitate</keyword>
<evidence type="ECO:0000313" key="10">
    <source>
        <dbReference type="EMBL" id="MUG23056.1"/>
    </source>
</evidence>
<feature type="region of interest" description="Disordered" evidence="8">
    <location>
        <begin position="24"/>
        <end position="43"/>
    </location>
</feature>
<evidence type="ECO:0000256" key="5">
    <source>
        <dbReference type="ARBA" id="ARBA00023288"/>
    </source>
</evidence>
<evidence type="ECO:0000256" key="7">
    <source>
        <dbReference type="PIRSR" id="PIRSR002854-1"/>
    </source>
</evidence>
<evidence type="ECO:0000256" key="3">
    <source>
        <dbReference type="ARBA" id="ARBA00023136"/>
    </source>
</evidence>
<name>A0A6N8ERZ8_PAEMA</name>
<evidence type="ECO:0000256" key="4">
    <source>
        <dbReference type="ARBA" id="ARBA00023139"/>
    </source>
</evidence>
<evidence type="ECO:0000256" key="9">
    <source>
        <dbReference type="SAM" id="SignalP"/>
    </source>
</evidence>
<evidence type="ECO:0000256" key="2">
    <source>
        <dbReference type="ARBA" id="ARBA00022729"/>
    </source>
</evidence>
<dbReference type="CDD" id="cd13600">
    <property type="entry name" value="PBP2_lipoprotein_like_1"/>
    <property type="match status" value="1"/>
</dbReference>